<feature type="region of interest" description="Disordered" evidence="1">
    <location>
        <begin position="1"/>
        <end position="42"/>
    </location>
</feature>
<dbReference type="GO" id="GO:0005829">
    <property type="term" value="C:cytosol"/>
    <property type="evidence" value="ECO:0007669"/>
    <property type="project" value="TreeGrafter"/>
</dbReference>
<dbReference type="OrthoDB" id="10261212at2759"/>
<dbReference type="Proteomes" id="UP000652761">
    <property type="component" value="Unassembled WGS sequence"/>
</dbReference>
<feature type="domain" description="MINDY deubiquitinase" evidence="2">
    <location>
        <begin position="48"/>
        <end position="114"/>
    </location>
</feature>
<keyword evidence="4" id="KW-1185">Reference proteome</keyword>
<dbReference type="PANTHER" id="PTHR18063:SF6">
    <property type="entry name" value="UBIQUITIN CARBOXYL-TERMINAL HYDROLASE"/>
    <property type="match status" value="1"/>
</dbReference>
<dbReference type="EMBL" id="NMUH01000016">
    <property type="protein sequence ID" value="MQL68512.1"/>
    <property type="molecule type" value="Genomic_DNA"/>
</dbReference>
<dbReference type="AlphaFoldDB" id="A0A843T874"/>
<evidence type="ECO:0000313" key="4">
    <source>
        <dbReference type="Proteomes" id="UP000652761"/>
    </source>
</evidence>
<dbReference type="PANTHER" id="PTHR18063">
    <property type="entry name" value="NF-E2 INDUCIBLE PROTEIN"/>
    <property type="match status" value="1"/>
</dbReference>
<comment type="caution">
    <text evidence="3">The sequence shown here is derived from an EMBL/GenBank/DDBJ whole genome shotgun (WGS) entry which is preliminary data.</text>
</comment>
<evidence type="ECO:0000313" key="3">
    <source>
        <dbReference type="EMBL" id="MQL68512.1"/>
    </source>
</evidence>
<dbReference type="GO" id="GO:0071108">
    <property type="term" value="P:protein K48-linked deubiquitination"/>
    <property type="evidence" value="ECO:0007669"/>
    <property type="project" value="TreeGrafter"/>
</dbReference>
<dbReference type="GO" id="GO:0016807">
    <property type="term" value="F:cysteine-type carboxypeptidase activity"/>
    <property type="evidence" value="ECO:0007669"/>
    <property type="project" value="TreeGrafter"/>
</dbReference>
<proteinExistence type="predicted"/>
<evidence type="ECO:0000256" key="1">
    <source>
        <dbReference type="SAM" id="MobiDB-lite"/>
    </source>
</evidence>
<organism evidence="3 4">
    <name type="scientific">Colocasia esculenta</name>
    <name type="common">Wild taro</name>
    <name type="synonym">Arum esculentum</name>
    <dbReference type="NCBI Taxonomy" id="4460"/>
    <lineage>
        <taxon>Eukaryota</taxon>
        <taxon>Viridiplantae</taxon>
        <taxon>Streptophyta</taxon>
        <taxon>Embryophyta</taxon>
        <taxon>Tracheophyta</taxon>
        <taxon>Spermatophyta</taxon>
        <taxon>Magnoliopsida</taxon>
        <taxon>Liliopsida</taxon>
        <taxon>Araceae</taxon>
        <taxon>Aroideae</taxon>
        <taxon>Colocasieae</taxon>
        <taxon>Colocasia</taxon>
    </lineage>
</organism>
<dbReference type="InterPro" id="IPR007518">
    <property type="entry name" value="MINDY"/>
</dbReference>
<dbReference type="InterPro" id="IPR033979">
    <property type="entry name" value="MINDY_domain"/>
</dbReference>
<dbReference type="GO" id="GO:0004843">
    <property type="term" value="F:cysteine-type deubiquitinase activity"/>
    <property type="evidence" value="ECO:0007669"/>
    <property type="project" value="InterPro"/>
</dbReference>
<dbReference type="GO" id="GO:0071944">
    <property type="term" value="C:cell periphery"/>
    <property type="evidence" value="ECO:0007669"/>
    <property type="project" value="TreeGrafter"/>
</dbReference>
<protein>
    <recommendedName>
        <fullName evidence="2">MINDY deubiquitinase domain-containing protein</fullName>
    </recommendedName>
</protein>
<gene>
    <name evidence="3" type="ORF">Taro_000849</name>
</gene>
<sequence length="135" mass="14344">MSESERKAAAAAEEEEERREGAVVGEEPAGGGGAAASPAEDEEAGAVFYKTKVVDFLGRSTPIILQNDNGPCPLLAICNIMLLRNNISLSIDTPDVSQQKLLSLVAERLLDSNSNLEVPIRSLLLAVSGAKCFRF</sequence>
<evidence type="ECO:0000259" key="2">
    <source>
        <dbReference type="Pfam" id="PF04424"/>
    </source>
</evidence>
<name>A0A843T874_COLES</name>
<accession>A0A843T874</accession>
<reference evidence="3" key="1">
    <citation type="submission" date="2017-07" db="EMBL/GenBank/DDBJ databases">
        <title>Taro Niue Genome Assembly and Annotation.</title>
        <authorList>
            <person name="Atibalentja N."/>
            <person name="Keating K."/>
            <person name="Fields C.J."/>
        </authorList>
    </citation>
    <scope>NUCLEOTIDE SEQUENCE</scope>
    <source>
        <strain evidence="3">Niue_2</strain>
        <tissue evidence="3">Leaf</tissue>
    </source>
</reference>
<dbReference type="GO" id="GO:1990380">
    <property type="term" value="F:K48-linked deubiquitinase activity"/>
    <property type="evidence" value="ECO:0007669"/>
    <property type="project" value="InterPro"/>
</dbReference>
<dbReference type="Pfam" id="PF04424">
    <property type="entry name" value="MINDY_DUB"/>
    <property type="match status" value="1"/>
</dbReference>